<dbReference type="Gene3D" id="3.10.10.10">
    <property type="entry name" value="HIV Type 1 Reverse Transcriptase, subunit A, domain 1"/>
    <property type="match status" value="1"/>
</dbReference>
<comment type="caution">
    <text evidence="2">The sequence shown here is derived from an EMBL/GenBank/DDBJ whole genome shotgun (WGS) entry which is preliminary data.</text>
</comment>
<dbReference type="InterPro" id="IPR051320">
    <property type="entry name" value="Viral_Replic_Matur_Polypro"/>
</dbReference>
<dbReference type="Gene3D" id="3.30.70.270">
    <property type="match status" value="1"/>
</dbReference>
<feature type="domain" description="Reverse transcriptase" evidence="1">
    <location>
        <begin position="1"/>
        <end position="159"/>
    </location>
</feature>
<dbReference type="InterPro" id="IPR043128">
    <property type="entry name" value="Rev_trsase/Diguanyl_cyclase"/>
</dbReference>
<gene>
    <name evidence="2" type="primary">Tf2-6_209</name>
    <name evidence="2" type="ORF">TNIN_162721</name>
</gene>
<dbReference type="InterPro" id="IPR000477">
    <property type="entry name" value="RT_dom"/>
</dbReference>
<protein>
    <submittedName>
        <fullName evidence="2">Transposon Tf2-6 polyprotein</fullName>
    </submittedName>
</protein>
<dbReference type="PANTHER" id="PTHR33064">
    <property type="entry name" value="POL PROTEIN"/>
    <property type="match status" value="1"/>
</dbReference>
<evidence type="ECO:0000313" key="2">
    <source>
        <dbReference type="EMBL" id="GFY67342.1"/>
    </source>
</evidence>
<reference evidence="2" key="1">
    <citation type="submission" date="2020-08" db="EMBL/GenBank/DDBJ databases">
        <title>Multicomponent nature underlies the extraordinary mechanical properties of spider dragline silk.</title>
        <authorList>
            <person name="Kono N."/>
            <person name="Nakamura H."/>
            <person name="Mori M."/>
            <person name="Yoshida Y."/>
            <person name="Ohtoshi R."/>
            <person name="Malay A.D."/>
            <person name="Moran D.A.P."/>
            <person name="Tomita M."/>
            <person name="Numata K."/>
            <person name="Arakawa K."/>
        </authorList>
    </citation>
    <scope>NUCLEOTIDE SEQUENCE</scope>
</reference>
<organism evidence="2 3">
    <name type="scientific">Trichonephila inaurata madagascariensis</name>
    <dbReference type="NCBI Taxonomy" id="2747483"/>
    <lineage>
        <taxon>Eukaryota</taxon>
        <taxon>Metazoa</taxon>
        <taxon>Ecdysozoa</taxon>
        <taxon>Arthropoda</taxon>
        <taxon>Chelicerata</taxon>
        <taxon>Arachnida</taxon>
        <taxon>Araneae</taxon>
        <taxon>Araneomorphae</taxon>
        <taxon>Entelegynae</taxon>
        <taxon>Araneoidea</taxon>
        <taxon>Nephilidae</taxon>
        <taxon>Trichonephila</taxon>
        <taxon>Trichonephila inaurata</taxon>
    </lineage>
</organism>
<evidence type="ECO:0000313" key="3">
    <source>
        <dbReference type="Proteomes" id="UP000886998"/>
    </source>
</evidence>
<evidence type="ECO:0000259" key="1">
    <source>
        <dbReference type="PROSITE" id="PS50878"/>
    </source>
</evidence>
<proteinExistence type="predicted"/>
<dbReference type="AlphaFoldDB" id="A0A8X7CKE9"/>
<dbReference type="Pfam" id="PF00078">
    <property type="entry name" value="RVT_1"/>
    <property type="match status" value="1"/>
</dbReference>
<sequence length="159" mass="18332">MSFLLKGEKEDLLGLATELGLEATVDMTKPMLKNLITKSAGYDEEDTKLMYEGIVEERKERELLEEKKRRNNLELQEAKVYTTLDLKNGFFHVDVNEDCRKFTSFIVIVPDGQFELNKVPFGLNTSPSVFQRYIYSILLNLMNKGLIIIYMDDLIIPSV</sequence>
<dbReference type="PROSITE" id="PS50878">
    <property type="entry name" value="RT_POL"/>
    <property type="match status" value="1"/>
</dbReference>
<dbReference type="EMBL" id="BMAV01016525">
    <property type="protein sequence ID" value="GFY67342.1"/>
    <property type="molecule type" value="Genomic_DNA"/>
</dbReference>
<dbReference type="SUPFAM" id="SSF56672">
    <property type="entry name" value="DNA/RNA polymerases"/>
    <property type="match status" value="1"/>
</dbReference>
<dbReference type="GO" id="GO:0071897">
    <property type="term" value="P:DNA biosynthetic process"/>
    <property type="evidence" value="ECO:0007669"/>
    <property type="project" value="UniProtKB-ARBA"/>
</dbReference>
<dbReference type="InterPro" id="IPR043502">
    <property type="entry name" value="DNA/RNA_pol_sf"/>
</dbReference>
<dbReference type="OrthoDB" id="8050260at2759"/>
<accession>A0A8X7CKE9</accession>
<name>A0A8X7CKE9_9ARAC</name>
<keyword evidence="3" id="KW-1185">Reference proteome</keyword>
<dbReference type="Proteomes" id="UP000886998">
    <property type="component" value="Unassembled WGS sequence"/>
</dbReference>
<dbReference type="PANTHER" id="PTHR33064:SF37">
    <property type="entry name" value="RIBONUCLEASE H"/>
    <property type="match status" value="1"/>
</dbReference>